<dbReference type="AlphaFoldDB" id="A0A1H9FA85"/>
<dbReference type="OrthoDB" id="9782842at2"/>
<protein>
    <recommendedName>
        <fullName evidence="4">Transmembrane transcriptional regulator (Anti-sigma factor RsiW)</fullName>
    </recommendedName>
</protein>
<reference evidence="2 3" key="1">
    <citation type="submission" date="2016-10" db="EMBL/GenBank/DDBJ databases">
        <authorList>
            <person name="de Groot N.N."/>
        </authorList>
    </citation>
    <scope>NUCLEOTIDE SEQUENCE [LARGE SCALE GENOMIC DNA]</scope>
    <source>
        <strain evidence="2 3">DSM 21633</strain>
    </source>
</reference>
<organism evidence="2 3">
    <name type="scientific">Piscibacillus halophilus</name>
    <dbReference type="NCBI Taxonomy" id="571933"/>
    <lineage>
        <taxon>Bacteria</taxon>
        <taxon>Bacillati</taxon>
        <taxon>Bacillota</taxon>
        <taxon>Bacilli</taxon>
        <taxon>Bacillales</taxon>
        <taxon>Bacillaceae</taxon>
        <taxon>Piscibacillus</taxon>
    </lineage>
</organism>
<name>A0A1H9FA85_9BACI</name>
<feature type="transmembrane region" description="Helical" evidence="1">
    <location>
        <begin position="88"/>
        <end position="108"/>
    </location>
</feature>
<dbReference type="EMBL" id="FOES01000011">
    <property type="protein sequence ID" value="SEQ34809.1"/>
    <property type="molecule type" value="Genomic_DNA"/>
</dbReference>
<dbReference type="Proteomes" id="UP000199427">
    <property type="component" value="Unassembled WGS sequence"/>
</dbReference>
<evidence type="ECO:0008006" key="4">
    <source>
        <dbReference type="Google" id="ProtNLM"/>
    </source>
</evidence>
<keyword evidence="1" id="KW-1133">Transmembrane helix</keyword>
<keyword evidence="3" id="KW-1185">Reference proteome</keyword>
<evidence type="ECO:0000256" key="1">
    <source>
        <dbReference type="SAM" id="Phobius"/>
    </source>
</evidence>
<evidence type="ECO:0000313" key="3">
    <source>
        <dbReference type="Proteomes" id="UP000199427"/>
    </source>
</evidence>
<keyword evidence="1" id="KW-0812">Transmembrane</keyword>
<evidence type="ECO:0000313" key="2">
    <source>
        <dbReference type="EMBL" id="SEQ34809.1"/>
    </source>
</evidence>
<accession>A0A1H9FA85</accession>
<sequence>MACNQIFEEELHRLLNSELTHDEENCLKHHLMECKECQTHYQELKKVDHQLLEIEDVQIPNDLKQNILNQLPKDSKTKKFSKSVKEHPLISAAVVFFIMLFASTLSSFHSNQQMSLSKHEDVITEGDRVIIPKSAIIEGDFIVRNAEVVLEGKVKGNLTLVNSQIVDSHNHHDMQVASWSHHVDGKVVEIDQYFAWMYHKVEHEFKNFLSFVTP</sequence>
<dbReference type="RefSeq" id="WP_091773360.1">
    <property type="nucleotide sequence ID" value="NZ_CAESCL010000082.1"/>
</dbReference>
<gene>
    <name evidence="2" type="ORF">SAMN05216362_11179</name>
</gene>
<proteinExistence type="predicted"/>
<dbReference type="STRING" id="571933.SAMN05216362_11179"/>
<keyword evidence="1" id="KW-0472">Membrane</keyword>